<organism evidence="3 4">
    <name type="scientific">Teratosphaeria nubilosa</name>
    <dbReference type="NCBI Taxonomy" id="161662"/>
    <lineage>
        <taxon>Eukaryota</taxon>
        <taxon>Fungi</taxon>
        <taxon>Dikarya</taxon>
        <taxon>Ascomycota</taxon>
        <taxon>Pezizomycotina</taxon>
        <taxon>Dothideomycetes</taxon>
        <taxon>Dothideomycetidae</taxon>
        <taxon>Mycosphaerellales</taxon>
        <taxon>Teratosphaeriaceae</taxon>
        <taxon>Teratosphaeria</taxon>
    </lineage>
</organism>
<evidence type="ECO:0000256" key="2">
    <source>
        <dbReference type="SAM" id="SignalP"/>
    </source>
</evidence>
<feature type="chain" id="PRO_5026077398" evidence="2">
    <location>
        <begin position="19"/>
        <end position="587"/>
    </location>
</feature>
<evidence type="ECO:0000313" key="4">
    <source>
        <dbReference type="Proteomes" id="UP000799436"/>
    </source>
</evidence>
<gene>
    <name evidence="3" type="ORF">EJ03DRAFT_17313</name>
</gene>
<dbReference type="AlphaFoldDB" id="A0A6G1KXD3"/>
<evidence type="ECO:0000313" key="3">
    <source>
        <dbReference type="EMBL" id="KAF2764704.1"/>
    </source>
</evidence>
<feature type="signal peptide" evidence="2">
    <location>
        <begin position="1"/>
        <end position="18"/>
    </location>
</feature>
<feature type="region of interest" description="Disordered" evidence="1">
    <location>
        <begin position="125"/>
        <end position="163"/>
    </location>
</feature>
<proteinExistence type="predicted"/>
<accession>A0A6G1KXD3</accession>
<dbReference type="EMBL" id="ML995912">
    <property type="protein sequence ID" value="KAF2764704.1"/>
    <property type="molecule type" value="Genomic_DNA"/>
</dbReference>
<dbReference type="Proteomes" id="UP000799436">
    <property type="component" value="Unassembled WGS sequence"/>
</dbReference>
<name>A0A6G1KXD3_9PEZI</name>
<feature type="region of interest" description="Disordered" evidence="1">
    <location>
        <begin position="454"/>
        <end position="507"/>
    </location>
</feature>
<protein>
    <submittedName>
        <fullName evidence="3">Uncharacterized protein</fullName>
    </submittedName>
</protein>
<keyword evidence="2" id="KW-0732">Signal</keyword>
<keyword evidence="4" id="KW-1185">Reference proteome</keyword>
<evidence type="ECO:0000256" key="1">
    <source>
        <dbReference type="SAM" id="MobiDB-lite"/>
    </source>
</evidence>
<reference evidence="3" key="1">
    <citation type="journal article" date="2020" name="Stud. Mycol.">
        <title>101 Dothideomycetes genomes: a test case for predicting lifestyles and emergence of pathogens.</title>
        <authorList>
            <person name="Haridas S."/>
            <person name="Albert R."/>
            <person name="Binder M."/>
            <person name="Bloem J."/>
            <person name="Labutti K."/>
            <person name="Salamov A."/>
            <person name="Andreopoulos B."/>
            <person name="Baker S."/>
            <person name="Barry K."/>
            <person name="Bills G."/>
            <person name="Bluhm B."/>
            <person name="Cannon C."/>
            <person name="Castanera R."/>
            <person name="Culley D."/>
            <person name="Daum C."/>
            <person name="Ezra D."/>
            <person name="Gonzalez J."/>
            <person name="Henrissat B."/>
            <person name="Kuo A."/>
            <person name="Liang C."/>
            <person name="Lipzen A."/>
            <person name="Lutzoni F."/>
            <person name="Magnuson J."/>
            <person name="Mondo S."/>
            <person name="Nolan M."/>
            <person name="Ohm R."/>
            <person name="Pangilinan J."/>
            <person name="Park H.-J."/>
            <person name="Ramirez L."/>
            <person name="Alfaro M."/>
            <person name="Sun H."/>
            <person name="Tritt A."/>
            <person name="Yoshinaga Y."/>
            <person name="Zwiers L.-H."/>
            <person name="Turgeon B."/>
            <person name="Goodwin S."/>
            <person name="Spatafora J."/>
            <person name="Crous P."/>
            <person name="Grigoriev I."/>
        </authorList>
    </citation>
    <scope>NUCLEOTIDE SEQUENCE</scope>
    <source>
        <strain evidence="3">CBS 116005</strain>
    </source>
</reference>
<sequence>MHRTLALAGLALFGSASATITGFDIPCKIAPGSWFDVTLHNDRGPGYFLEASMWVGNDMTGSTKISAKSYVSTTLVSIPARLSSEAPLGASSMTGHFRSKNGSDSQYSTLSAAFTVANSTSTSLCSSRHRIETRSGSQLSDEEDASTQHEVRNMPSSPVIGDMPSMMPPQNKQLHDRGNGNTASIANLVQSAESHLTAVGNAISRQSNFTAARAGMTDLAVAVNQLQAIITNPGNSYCSSRLAPVKSVQQAMTYVDTTQRALNLITSGDTPTMLQNLCEAQASLQQLDDYVGSGETFGNQKTKRTWLFGPAFWPPQVASKAAASSLNKSNSIAVEMAVLQPLVQAAESHLAVLSTAILANDAGAAQSSLDDFAYEQDKVWTLVDLQDATSCGSMSHEGNSLSSTAALQVINKMRAALNSITSADNQSTLSALCTIAAGFDKIAYYVNGGLVAGGHKQGRRSSGVPSDTRDKSSSSFGNEVDTFGLPPDVARSRRSSRGTPVPQLLNCPGGPLWASSCPPRSERSTDSSATAANDLWKRNASESYLSDKDLASLNHAVDLAAYDLTHLSSSIVDGNHSATTGYWSALD</sequence>